<feature type="domain" description="DUF3533" evidence="2">
    <location>
        <begin position="35"/>
        <end position="396"/>
    </location>
</feature>
<organism evidence="3 4">
    <name type="scientific">Hyaloscypha variabilis (strain UAMH 11265 / GT02V1 / F)</name>
    <name type="common">Meliniomyces variabilis</name>
    <dbReference type="NCBI Taxonomy" id="1149755"/>
    <lineage>
        <taxon>Eukaryota</taxon>
        <taxon>Fungi</taxon>
        <taxon>Dikarya</taxon>
        <taxon>Ascomycota</taxon>
        <taxon>Pezizomycotina</taxon>
        <taxon>Leotiomycetes</taxon>
        <taxon>Helotiales</taxon>
        <taxon>Hyaloscyphaceae</taxon>
        <taxon>Hyaloscypha</taxon>
        <taxon>Hyaloscypha variabilis</taxon>
    </lineage>
</organism>
<accession>A0A2J6RZB0</accession>
<evidence type="ECO:0000313" key="4">
    <source>
        <dbReference type="Proteomes" id="UP000235786"/>
    </source>
</evidence>
<keyword evidence="1" id="KW-0812">Transmembrane</keyword>
<feature type="transmembrane region" description="Helical" evidence="1">
    <location>
        <begin position="298"/>
        <end position="316"/>
    </location>
</feature>
<keyword evidence="1" id="KW-1133">Transmembrane helix</keyword>
<dbReference type="InterPro" id="IPR022703">
    <property type="entry name" value="DUF3533"/>
</dbReference>
<dbReference type="InterPro" id="IPR053001">
    <property type="entry name" value="MNNG_permease-like"/>
</dbReference>
<reference evidence="3 4" key="1">
    <citation type="submission" date="2016-04" db="EMBL/GenBank/DDBJ databases">
        <title>A degradative enzymes factory behind the ericoid mycorrhizal symbiosis.</title>
        <authorList>
            <consortium name="DOE Joint Genome Institute"/>
            <person name="Martino E."/>
            <person name="Morin E."/>
            <person name="Grelet G."/>
            <person name="Kuo A."/>
            <person name="Kohler A."/>
            <person name="Daghino S."/>
            <person name="Barry K."/>
            <person name="Choi C."/>
            <person name="Cichocki N."/>
            <person name="Clum A."/>
            <person name="Copeland A."/>
            <person name="Hainaut M."/>
            <person name="Haridas S."/>
            <person name="Labutti K."/>
            <person name="Lindquist E."/>
            <person name="Lipzen A."/>
            <person name="Khouja H.-R."/>
            <person name="Murat C."/>
            <person name="Ohm R."/>
            <person name="Olson A."/>
            <person name="Spatafora J."/>
            <person name="Veneault-Fourrey C."/>
            <person name="Henrissat B."/>
            <person name="Grigoriev I."/>
            <person name="Martin F."/>
            <person name="Perotto S."/>
        </authorList>
    </citation>
    <scope>NUCLEOTIDE SEQUENCE [LARGE SCALE GENOMIC DNA]</scope>
    <source>
        <strain evidence="3 4">F</strain>
    </source>
</reference>
<feature type="transmembrane region" description="Helical" evidence="1">
    <location>
        <begin position="328"/>
        <end position="350"/>
    </location>
</feature>
<dbReference type="PANTHER" id="PTHR34814:SF2">
    <property type="entry name" value="DUF3533 DOMAIN-CONTAINING PROTEIN"/>
    <property type="match status" value="1"/>
</dbReference>
<feature type="transmembrane region" description="Helical" evidence="1">
    <location>
        <begin position="26"/>
        <end position="50"/>
    </location>
</feature>
<dbReference type="AlphaFoldDB" id="A0A2J6RZB0"/>
<dbReference type="GO" id="GO:0016020">
    <property type="term" value="C:membrane"/>
    <property type="evidence" value="ECO:0007669"/>
    <property type="project" value="TreeGrafter"/>
</dbReference>
<name>A0A2J6RZB0_HYAVF</name>
<dbReference type="Pfam" id="PF12051">
    <property type="entry name" value="DUF3533"/>
    <property type="match status" value="1"/>
</dbReference>
<gene>
    <name evidence="3" type="ORF">L207DRAFT_525234</name>
</gene>
<feature type="transmembrane region" description="Helical" evidence="1">
    <location>
        <begin position="386"/>
        <end position="406"/>
    </location>
</feature>
<sequence length="424" mass="47068">MKLPSLSKRQPQTGSPLKRLPEHYMFIKQICAASVFLLVSIWIVAAWIYGSLYQLDDRTKHLKILLVDLDGDVIGRVVSHGAAAVSGSKGLATFIFPQNTSKYNIESAYDYVFRGRYWGALIAMPNATRSFNQAITSGDTTHKPSPALLSIWNEARWALVGESVISPSIQLATTTAQALYNAEYASNLISNNSLTVAQSNVLLQPFELTTRNIYPFSTGIKPFINTVGFVFPTLIQFFFSMALTKISAQAHIHARLSPLRNYMIRFFLSRLWSFLIALSSAGWFFAFAESRTGAKPHTYILVALNMWIYTLISFEYHDICAVYIPIKFLPVSVLVWIIANVTAAAFPCVLKPAIYRVEYAVPSVNIFEIFGTILSGGAGNTLGRNLGVLFAWLVVTGLGGWVANASRCHAARERERIEKMLDGV</sequence>
<dbReference type="EMBL" id="KZ613941">
    <property type="protein sequence ID" value="PMD43851.1"/>
    <property type="molecule type" value="Genomic_DNA"/>
</dbReference>
<protein>
    <recommendedName>
        <fullName evidence="2">DUF3533 domain-containing protein</fullName>
    </recommendedName>
</protein>
<dbReference type="Proteomes" id="UP000235786">
    <property type="component" value="Unassembled WGS sequence"/>
</dbReference>
<evidence type="ECO:0000256" key="1">
    <source>
        <dbReference type="SAM" id="Phobius"/>
    </source>
</evidence>
<keyword evidence="4" id="KW-1185">Reference proteome</keyword>
<feature type="transmembrane region" description="Helical" evidence="1">
    <location>
        <begin position="263"/>
        <end position="286"/>
    </location>
</feature>
<keyword evidence="1" id="KW-0472">Membrane</keyword>
<dbReference type="PANTHER" id="PTHR34814">
    <property type="entry name" value="NITROSOGUANIDINE RESISTANCE PROTEIN SNG1"/>
    <property type="match status" value="1"/>
</dbReference>
<dbReference type="OrthoDB" id="2140105at2759"/>
<evidence type="ECO:0000313" key="3">
    <source>
        <dbReference type="EMBL" id="PMD43851.1"/>
    </source>
</evidence>
<evidence type="ECO:0000259" key="2">
    <source>
        <dbReference type="Pfam" id="PF12051"/>
    </source>
</evidence>
<proteinExistence type="predicted"/>
<feature type="transmembrane region" description="Helical" evidence="1">
    <location>
        <begin position="223"/>
        <end position="243"/>
    </location>
</feature>